<evidence type="ECO:0000313" key="7">
    <source>
        <dbReference type="Proteomes" id="UP001500630"/>
    </source>
</evidence>
<proteinExistence type="inferred from homology"/>
<keyword evidence="3" id="KW-0233">DNA recombination</keyword>
<dbReference type="Gene3D" id="1.10.150.130">
    <property type="match status" value="1"/>
</dbReference>
<dbReference type="Pfam" id="PF00589">
    <property type="entry name" value="Phage_integrase"/>
    <property type="match status" value="1"/>
</dbReference>
<evidence type="ECO:0000259" key="5">
    <source>
        <dbReference type="PROSITE" id="PS51898"/>
    </source>
</evidence>
<keyword evidence="7" id="KW-1185">Reference proteome</keyword>
<dbReference type="InterPro" id="IPR013762">
    <property type="entry name" value="Integrase-like_cat_sf"/>
</dbReference>
<name>A0ABP6X0V0_9ACTN</name>
<dbReference type="PANTHER" id="PTHR30349">
    <property type="entry name" value="PHAGE INTEGRASE-RELATED"/>
    <property type="match status" value="1"/>
</dbReference>
<dbReference type="InterPro" id="IPR002104">
    <property type="entry name" value="Integrase_catalytic"/>
</dbReference>
<comment type="similarity">
    <text evidence="1">Belongs to the 'phage' integrase family.</text>
</comment>
<dbReference type="InterPro" id="IPR011010">
    <property type="entry name" value="DNA_brk_join_enz"/>
</dbReference>
<dbReference type="InterPro" id="IPR050090">
    <property type="entry name" value="Tyrosine_recombinase_XerCD"/>
</dbReference>
<dbReference type="PROSITE" id="PS51898">
    <property type="entry name" value="TYR_RECOMBINASE"/>
    <property type="match status" value="1"/>
</dbReference>
<organism evidence="6 7">
    <name type="scientific">Nonomuraea rosea</name>
    <dbReference type="NCBI Taxonomy" id="638574"/>
    <lineage>
        <taxon>Bacteria</taxon>
        <taxon>Bacillati</taxon>
        <taxon>Actinomycetota</taxon>
        <taxon>Actinomycetes</taxon>
        <taxon>Streptosporangiales</taxon>
        <taxon>Streptosporangiaceae</taxon>
        <taxon>Nonomuraea</taxon>
    </lineage>
</organism>
<reference evidence="7" key="1">
    <citation type="journal article" date="2019" name="Int. J. Syst. Evol. Microbiol.">
        <title>The Global Catalogue of Microorganisms (GCM) 10K type strain sequencing project: providing services to taxonomists for standard genome sequencing and annotation.</title>
        <authorList>
            <consortium name="The Broad Institute Genomics Platform"/>
            <consortium name="The Broad Institute Genome Sequencing Center for Infectious Disease"/>
            <person name="Wu L."/>
            <person name="Ma J."/>
        </authorList>
    </citation>
    <scope>NUCLEOTIDE SEQUENCE [LARGE SCALE GENOMIC DNA]</scope>
    <source>
        <strain evidence="7">JCM 17326</strain>
    </source>
</reference>
<evidence type="ECO:0000313" key="6">
    <source>
        <dbReference type="EMBL" id="GAA3559607.1"/>
    </source>
</evidence>
<dbReference type="InterPro" id="IPR010998">
    <property type="entry name" value="Integrase_recombinase_N"/>
</dbReference>
<evidence type="ECO:0000256" key="2">
    <source>
        <dbReference type="ARBA" id="ARBA00023125"/>
    </source>
</evidence>
<evidence type="ECO:0000256" key="1">
    <source>
        <dbReference type="ARBA" id="ARBA00008857"/>
    </source>
</evidence>
<dbReference type="Proteomes" id="UP001500630">
    <property type="component" value="Unassembled WGS sequence"/>
</dbReference>
<dbReference type="SUPFAM" id="SSF56349">
    <property type="entry name" value="DNA breaking-rejoining enzymes"/>
    <property type="match status" value="1"/>
</dbReference>
<dbReference type="EMBL" id="BAABDQ010000009">
    <property type="protein sequence ID" value="GAA3559607.1"/>
    <property type="molecule type" value="Genomic_DNA"/>
</dbReference>
<dbReference type="CDD" id="cd00796">
    <property type="entry name" value="INT_Rci_Hp1_C"/>
    <property type="match status" value="1"/>
</dbReference>
<keyword evidence="2" id="KW-0238">DNA-binding</keyword>
<gene>
    <name evidence="6" type="ORF">GCM10022419_045260</name>
</gene>
<feature type="domain" description="Tyr recombinase" evidence="5">
    <location>
        <begin position="185"/>
        <end position="382"/>
    </location>
</feature>
<evidence type="ECO:0000256" key="3">
    <source>
        <dbReference type="ARBA" id="ARBA00023172"/>
    </source>
</evidence>
<evidence type="ECO:0000256" key="4">
    <source>
        <dbReference type="SAM" id="MobiDB-lite"/>
    </source>
</evidence>
<protein>
    <submittedName>
        <fullName evidence="6">Site-specific integrase</fullName>
    </submittedName>
</protein>
<dbReference type="PANTHER" id="PTHR30349:SF64">
    <property type="entry name" value="PROPHAGE INTEGRASE INTD-RELATED"/>
    <property type="match status" value="1"/>
</dbReference>
<sequence>MADKQLPPVGVSLSSDVEYRPDRRTPYRARVRWIDPSIQKRRSTSVAVETEEQAREWLDAMETAARSGVSPDLLTAPLEEYGHRVMALALRGLERKTFDPYLAGWRKRVLPTLGHLPVRIITYGLVDRAVHGWIADDCSRSTIKNSLAVLVRVMEQAVRDGIIDRNPARVSGWQHEFQRAEDELDDPRSLALPTWEALVALAARLVERSTGRYRGWGDVVIFAGCTAARIGEVSGVRVEDIDLNTWLWTVRRQTTAGPGGLIDKGTKGKRARTVPLIGEVRELVARRVAAAGGEAKARLFTGPRGGRISTAVLRDATHWDEVVTELGYEHFRRHDLRHTGLTWMADAGVPLHVLRKIAGHGSLTTTQRYLHPDLRAVTDAGTALSAHLRAPVPGRSPSGPQLRLIKGGG</sequence>
<accession>A0ABP6X0V0</accession>
<comment type="caution">
    <text evidence="6">The sequence shown here is derived from an EMBL/GenBank/DDBJ whole genome shotgun (WGS) entry which is preliminary data.</text>
</comment>
<dbReference type="Gene3D" id="1.10.443.10">
    <property type="entry name" value="Intergrase catalytic core"/>
    <property type="match status" value="1"/>
</dbReference>
<feature type="region of interest" description="Disordered" evidence="4">
    <location>
        <begin position="389"/>
        <end position="409"/>
    </location>
</feature>